<dbReference type="PROSITE" id="PS00447">
    <property type="entry name" value="DNA_POLYMERASE_A"/>
    <property type="match status" value="1"/>
</dbReference>
<sequence length="602" mass="67846">MRQITYHVQGEPVVINQAERPDDLDEFRHFVRRNLRLLACDSETTGLDVYAHGFRVRLVQLGTPREAWVIPIELGETFTQDVRRTLMHVEKLVLHNGSYDLQVFDRCLGIKLEHLWPKVIDTKILAHLVDPRGRDEGGTGHSLEALTAHYLDERVAEHVKGLTTRLASRYKTTKQQIWSTVDLDDEEYNLYAGMHPILAARLLTTLQPLVPRSAHGLVPFEHRIAEICSYLERTGFLLDVPYTEGLSTQLREDEERYTEIARKHGCDNVNSTDQVADVLEHRKVQITGRTPTGRRQVNKALLDQLATNGDKFAIAVKEAKRARKWRTTWVDTFLKNRDEHDRCHASINALRARTARMSITGIPAQTLPAGDWLIRRCFVAEEGHRITSVDYQAQELRVLAALAGDTTMIRAFREGADLHLITARAAFGPHVTADSTERKHAKVVNFGRVYGGGAHTVAQQTGLNLETATRVVKAFDDRYPAVARLSRRLAREATHNGAITTPSGRVLPVDKGRRYAALNYYIQSASRDVTCRGLLRLHQAGYSPFVRLPIHDEVVVSLPAEHAHRAAQHIADLMRDQIGPVVIDTDAEVGQRSWGSLYGADY</sequence>
<dbReference type="SUPFAM" id="SSF56672">
    <property type="entry name" value="DNA/RNA polymerases"/>
    <property type="match status" value="1"/>
</dbReference>
<dbReference type="GO" id="GO:0003677">
    <property type="term" value="F:DNA binding"/>
    <property type="evidence" value="ECO:0007669"/>
    <property type="project" value="InterPro"/>
</dbReference>
<dbReference type="Gene3D" id="3.30.420.10">
    <property type="entry name" value="Ribonuclease H-like superfamily/Ribonuclease H"/>
    <property type="match status" value="1"/>
</dbReference>
<dbReference type="GO" id="GO:0003887">
    <property type="term" value="F:DNA-directed DNA polymerase activity"/>
    <property type="evidence" value="ECO:0007669"/>
    <property type="project" value="UniProtKB-KW"/>
</dbReference>
<proteinExistence type="inferred from homology"/>
<evidence type="ECO:0000256" key="4">
    <source>
        <dbReference type="ARBA" id="ARBA00022679"/>
    </source>
</evidence>
<comment type="similarity">
    <text evidence="1">Belongs to the DNA polymerase type-A family.</text>
</comment>
<dbReference type="InterPro" id="IPR012337">
    <property type="entry name" value="RNaseH-like_sf"/>
</dbReference>
<dbReference type="Pfam" id="PF01612">
    <property type="entry name" value="DNA_pol_A_exo1"/>
    <property type="match status" value="1"/>
</dbReference>
<protein>
    <recommendedName>
        <fullName evidence="3">DNA polymerase I</fullName>
        <ecNumber evidence="2">2.7.7.7</ecNumber>
    </recommendedName>
</protein>
<evidence type="ECO:0000259" key="8">
    <source>
        <dbReference type="SMART" id="SM00474"/>
    </source>
</evidence>
<dbReference type="AlphaFoldDB" id="A0A8J3FTX3"/>
<reference evidence="10" key="1">
    <citation type="journal article" date="2014" name="Int. J. Syst. Evol. Microbiol.">
        <title>Complete genome sequence of Corynebacterium casei LMG S-19264T (=DSM 44701T), isolated from a smear-ripened cheese.</title>
        <authorList>
            <consortium name="US DOE Joint Genome Institute (JGI-PGF)"/>
            <person name="Walter F."/>
            <person name="Albersmeier A."/>
            <person name="Kalinowski J."/>
            <person name="Ruckert C."/>
        </authorList>
    </citation>
    <scope>NUCLEOTIDE SEQUENCE</scope>
    <source>
        <strain evidence="10">CGMCC 4.5737</strain>
    </source>
</reference>
<evidence type="ECO:0000256" key="7">
    <source>
        <dbReference type="ARBA" id="ARBA00049244"/>
    </source>
</evidence>
<dbReference type="SUPFAM" id="SSF53098">
    <property type="entry name" value="Ribonuclease H-like"/>
    <property type="match status" value="1"/>
</dbReference>
<keyword evidence="5" id="KW-0548">Nucleotidyltransferase</keyword>
<dbReference type="SMART" id="SM00474">
    <property type="entry name" value="35EXOc"/>
    <property type="match status" value="1"/>
</dbReference>
<evidence type="ECO:0000256" key="3">
    <source>
        <dbReference type="ARBA" id="ARBA00020311"/>
    </source>
</evidence>
<dbReference type="Proteomes" id="UP000637578">
    <property type="component" value="Unassembled WGS sequence"/>
</dbReference>
<dbReference type="Gene3D" id="1.20.1060.10">
    <property type="entry name" value="Taq DNA Polymerase, Chain T, domain 4"/>
    <property type="match status" value="1"/>
</dbReference>
<dbReference type="InterPro" id="IPR002562">
    <property type="entry name" value="3'-5'_exonuclease_dom"/>
</dbReference>
<evidence type="ECO:0000256" key="6">
    <source>
        <dbReference type="ARBA" id="ARBA00022932"/>
    </source>
</evidence>
<dbReference type="Gene3D" id="1.10.150.20">
    <property type="entry name" value="5' to 3' exonuclease, C-terminal subdomain"/>
    <property type="match status" value="1"/>
</dbReference>
<dbReference type="InterPro" id="IPR001098">
    <property type="entry name" value="DNA-dir_DNA_pol_A_palm_dom"/>
</dbReference>
<evidence type="ECO:0000259" key="9">
    <source>
        <dbReference type="SMART" id="SM00482"/>
    </source>
</evidence>
<feature type="domain" description="3'-5' exonuclease" evidence="8">
    <location>
        <begin position="15"/>
        <end position="211"/>
    </location>
</feature>
<keyword evidence="11" id="KW-1185">Reference proteome</keyword>
<dbReference type="InterPro" id="IPR036397">
    <property type="entry name" value="RNaseH_sf"/>
</dbReference>
<evidence type="ECO:0000256" key="2">
    <source>
        <dbReference type="ARBA" id="ARBA00012417"/>
    </source>
</evidence>
<dbReference type="PANTHER" id="PTHR10133:SF62">
    <property type="entry name" value="DNA POLYMERASE THETA"/>
    <property type="match status" value="1"/>
</dbReference>
<dbReference type="InterPro" id="IPR002298">
    <property type="entry name" value="DNA_polymerase_A"/>
</dbReference>
<evidence type="ECO:0000313" key="10">
    <source>
        <dbReference type="EMBL" id="GGM45120.1"/>
    </source>
</evidence>
<dbReference type="GO" id="GO:0006261">
    <property type="term" value="P:DNA-templated DNA replication"/>
    <property type="evidence" value="ECO:0007669"/>
    <property type="project" value="InterPro"/>
</dbReference>
<comment type="catalytic activity">
    <reaction evidence="7">
        <text>DNA(n) + a 2'-deoxyribonucleoside 5'-triphosphate = DNA(n+1) + diphosphate</text>
        <dbReference type="Rhea" id="RHEA:22508"/>
        <dbReference type="Rhea" id="RHEA-COMP:17339"/>
        <dbReference type="Rhea" id="RHEA-COMP:17340"/>
        <dbReference type="ChEBI" id="CHEBI:33019"/>
        <dbReference type="ChEBI" id="CHEBI:61560"/>
        <dbReference type="ChEBI" id="CHEBI:173112"/>
        <dbReference type="EC" id="2.7.7.7"/>
    </reaction>
</comment>
<name>A0A8J3FTX3_9PSEU</name>
<dbReference type="EMBL" id="BMMK01000004">
    <property type="protein sequence ID" value="GGM45120.1"/>
    <property type="molecule type" value="Genomic_DNA"/>
</dbReference>
<evidence type="ECO:0000256" key="5">
    <source>
        <dbReference type="ARBA" id="ARBA00022695"/>
    </source>
</evidence>
<keyword evidence="4" id="KW-0808">Transferase</keyword>
<gene>
    <name evidence="10" type="ORF">GCM10012275_15230</name>
</gene>
<dbReference type="PRINTS" id="PR00868">
    <property type="entry name" value="DNAPOLI"/>
</dbReference>
<evidence type="ECO:0000313" key="11">
    <source>
        <dbReference type="Proteomes" id="UP000637578"/>
    </source>
</evidence>
<comment type="caution">
    <text evidence="10">The sequence shown here is derived from an EMBL/GenBank/DDBJ whole genome shotgun (WGS) entry which is preliminary data.</text>
</comment>
<accession>A0A8J3FTX3</accession>
<dbReference type="Gene3D" id="3.30.70.370">
    <property type="match status" value="1"/>
</dbReference>
<reference evidence="10" key="2">
    <citation type="submission" date="2020-09" db="EMBL/GenBank/DDBJ databases">
        <authorList>
            <person name="Sun Q."/>
            <person name="Zhou Y."/>
        </authorList>
    </citation>
    <scope>NUCLEOTIDE SEQUENCE</scope>
    <source>
        <strain evidence="10">CGMCC 4.5737</strain>
    </source>
</reference>
<feature type="domain" description="DNA-directed DNA polymerase family A palm" evidence="9">
    <location>
        <begin position="371"/>
        <end position="562"/>
    </location>
</feature>
<dbReference type="InterPro" id="IPR043502">
    <property type="entry name" value="DNA/RNA_pol_sf"/>
</dbReference>
<dbReference type="InterPro" id="IPR019760">
    <property type="entry name" value="DNA-dir_DNA_pol_A_CS"/>
</dbReference>
<dbReference type="GO" id="GO:0006302">
    <property type="term" value="P:double-strand break repair"/>
    <property type="evidence" value="ECO:0007669"/>
    <property type="project" value="TreeGrafter"/>
</dbReference>
<dbReference type="EC" id="2.7.7.7" evidence="2"/>
<dbReference type="Pfam" id="PF00476">
    <property type="entry name" value="DNA_pol_A"/>
    <property type="match status" value="1"/>
</dbReference>
<organism evidence="10 11">
    <name type="scientific">Longimycelium tulufanense</name>
    <dbReference type="NCBI Taxonomy" id="907463"/>
    <lineage>
        <taxon>Bacteria</taxon>
        <taxon>Bacillati</taxon>
        <taxon>Actinomycetota</taxon>
        <taxon>Actinomycetes</taxon>
        <taxon>Pseudonocardiales</taxon>
        <taxon>Pseudonocardiaceae</taxon>
        <taxon>Longimycelium</taxon>
    </lineage>
</organism>
<keyword evidence="6" id="KW-0239">DNA-directed DNA polymerase</keyword>
<dbReference type="PANTHER" id="PTHR10133">
    <property type="entry name" value="DNA POLYMERASE I"/>
    <property type="match status" value="1"/>
</dbReference>
<dbReference type="SMART" id="SM00482">
    <property type="entry name" value="POLAc"/>
    <property type="match status" value="1"/>
</dbReference>
<dbReference type="GO" id="GO:0008408">
    <property type="term" value="F:3'-5' exonuclease activity"/>
    <property type="evidence" value="ECO:0007669"/>
    <property type="project" value="InterPro"/>
</dbReference>
<evidence type="ECO:0000256" key="1">
    <source>
        <dbReference type="ARBA" id="ARBA00007705"/>
    </source>
</evidence>